<dbReference type="InterPro" id="IPR004358">
    <property type="entry name" value="Sig_transdc_His_kin-like_C"/>
</dbReference>
<evidence type="ECO:0000256" key="1">
    <source>
        <dbReference type="ARBA" id="ARBA00000085"/>
    </source>
</evidence>
<evidence type="ECO:0000256" key="3">
    <source>
        <dbReference type="SAM" id="Coils"/>
    </source>
</evidence>
<dbReference type="GO" id="GO:0000155">
    <property type="term" value="F:phosphorelay sensor kinase activity"/>
    <property type="evidence" value="ECO:0007669"/>
    <property type="project" value="InterPro"/>
</dbReference>
<dbReference type="PROSITE" id="PS50109">
    <property type="entry name" value="HIS_KIN"/>
    <property type="match status" value="1"/>
</dbReference>
<dbReference type="Proteomes" id="UP000428260">
    <property type="component" value="Chromosome"/>
</dbReference>
<dbReference type="InterPro" id="IPR003594">
    <property type="entry name" value="HATPase_dom"/>
</dbReference>
<reference evidence="6 7" key="1">
    <citation type="submission" date="2019-11" db="EMBL/GenBank/DDBJ databases">
        <authorList>
            <person name="Zheng R.K."/>
            <person name="Sun C.M."/>
        </authorList>
    </citation>
    <scope>NUCLEOTIDE SEQUENCE [LARGE SCALE GENOMIC DNA]</scope>
    <source>
        <strain evidence="6 7">WC007</strain>
    </source>
</reference>
<feature type="coiled-coil region" evidence="3">
    <location>
        <begin position="184"/>
        <end position="323"/>
    </location>
</feature>
<feature type="transmembrane region" description="Helical" evidence="4">
    <location>
        <begin position="329"/>
        <end position="349"/>
    </location>
</feature>
<evidence type="ECO:0000256" key="4">
    <source>
        <dbReference type="SAM" id="Phobius"/>
    </source>
</evidence>
<dbReference type="PRINTS" id="PR00344">
    <property type="entry name" value="BCTRLSENSOR"/>
</dbReference>
<sequence>MIKTGIYIFILSLTTLLIVAPPVFGQVDRSQVLGAYVYNFAKLSTSPKQKAFSTYTIVLVSEKQGIVQEFNNMAKNIKVGEKDIRLIHQPDGRNIDYKSVCLIFIGSDKISLYPKIFTESKSFEVLLVGENIEDKSKIVFNLYETNEGKMLFEMNKGNIYSRKIEINDEILLMGGAEVDLIDLYLQSQRKLDSAENQLEITEQRLKFLTADLNSVNKQVKDAEQTISRHRNEIQKQNELIELQQKQRDQLTSDIEGFRQQSDIQKQTLLRNEQELESFNDSLLNAQEKMLDYQNEIGENKLFLSEQQAEIDEQEEILSEKNVVIEKQRAVVIFFIIGTTITSILLLLLFKSYRDKKKKNQLLEQQKEEISDQNKELENNKRTILTINRELNDKNQELTASLKEIKEIQEQLVESKKMASLGVLSAGIAHEINNPINFVYAGINSLLRDFEDIQPIIDEVSNLDFNNDNLEEKIKRIQLLKKENYFDDAIEAIPEIINDIKLGADRTAEIVKGLRNFSRMDKGVLEHLDINESLDMSLLLLKNKYKNHVKIVKDYDKELPVLGCYPGKINQALLNILSNAIDAISESGRIWLKTFKQDNEIVISIKDSGAGISDELKEKIFDPFFTTKPVGKGTGLGLSITYGIINDHRGRIKVNSDKGEGTEFLIFLPVV</sequence>
<feature type="coiled-coil region" evidence="3">
    <location>
        <begin position="352"/>
        <end position="410"/>
    </location>
</feature>
<keyword evidence="4" id="KW-0812">Transmembrane</keyword>
<dbReference type="RefSeq" id="WP_158870018.1">
    <property type="nucleotide sequence ID" value="NZ_CP046401.1"/>
</dbReference>
<dbReference type="PANTHER" id="PTHR43065">
    <property type="entry name" value="SENSOR HISTIDINE KINASE"/>
    <property type="match status" value="1"/>
</dbReference>
<accession>A0A6I6K9L0</accession>
<name>A0A6I6K9L0_9BACT</name>
<dbReference type="Pfam" id="PF02518">
    <property type="entry name" value="HATPase_c"/>
    <property type="match status" value="1"/>
</dbReference>
<proteinExistence type="predicted"/>
<comment type="catalytic activity">
    <reaction evidence="1">
        <text>ATP + protein L-histidine = ADP + protein N-phospho-L-histidine.</text>
        <dbReference type="EC" id="2.7.13.3"/>
    </reaction>
</comment>
<evidence type="ECO:0000256" key="2">
    <source>
        <dbReference type="ARBA" id="ARBA00012438"/>
    </source>
</evidence>
<dbReference type="AlphaFoldDB" id="A0A6I6K9L0"/>
<dbReference type="SUPFAM" id="SSF47384">
    <property type="entry name" value="Homodimeric domain of signal transducing histidine kinase"/>
    <property type="match status" value="1"/>
</dbReference>
<dbReference type="Gene3D" id="1.10.287.130">
    <property type="match status" value="1"/>
</dbReference>
<dbReference type="Pfam" id="PF13689">
    <property type="entry name" value="DUF4154"/>
    <property type="match status" value="1"/>
</dbReference>
<evidence type="ECO:0000259" key="5">
    <source>
        <dbReference type="PROSITE" id="PS50109"/>
    </source>
</evidence>
<dbReference type="InterPro" id="IPR025293">
    <property type="entry name" value="YfiR/HmsC-like"/>
</dbReference>
<dbReference type="InterPro" id="IPR005467">
    <property type="entry name" value="His_kinase_dom"/>
</dbReference>
<evidence type="ECO:0000313" key="6">
    <source>
        <dbReference type="EMBL" id="QGY46784.1"/>
    </source>
</evidence>
<keyword evidence="3" id="KW-0175">Coiled coil</keyword>
<keyword evidence="7" id="KW-1185">Reference proteome</keyword>
<dbReference type="EC" id="2.7.13.3" evidence="2"/>
<protein>
    <recommendedName>
        <fullName evidence="2">histidine kinase</fullName>
        <ecNumber evidence="2">2.7.13.3</ecNumber>
    </recommendedName>
</protein>
<dbReference type="Gene3D" id="3.30.565.10">
    <property type="entry name" value="Histidine kinase-like ATPase, C-terminal domain"/>
    <property type="match status" value="1"/>
</dbReference>
<dbReference type="PANTHER" id="PTHR43065:SF50">
    <property type="entry name" value="HISTIDINE KINASE"/>
    <property type="match status" value="1"/>
</dbReference>
<keyword evidence="4" id="KW-1133">Transmembrane helix</keyword>
<dbReference type="SUPFAM" id="SSF55874">
    <property type="entry name" value="ATPase domain of HSP90 chaperone/DNA topoisomerase II/histidine kinase"/>
    <property type="match status" value="1"/>
</dbReference>
<dbReference type="SMART" id="SM00387">
    <property type="entry name" value="HATPase_c"/>
    <property type="match status" value="1"/>
</dbReference>
<evidence type="ECO:0000313" key="7">
    <source>
        <dbReference type="Proteomes" id="UP000428260"/>
    </source>
</evidence>
<dbReference type="InterPro" id="IPR036890">
    <property type="entry name" value="HATPase_C_sf"/>
</dbReference>
<gene>
    <name evidence="6" type="ORF">GM418_24935</name>
</gene>
<dbReference type="EMBL" id="CP046401">
    <property type="protein sequence ID" value="QGY46784.1"/>
    <property type="molecule type" value="Genomic_DNA"/>
</dbReference>
<keyword evidence="4" id="KW-0472">Membrane</keyword>
<organism evidence="6 7">
    <name type="scientific">Maribellus comscasis</name>
    <dbReference type="NCBI Taxonomy" id="2681766"/>
    <lineage>
        <taxon>Bacteria</taxon>
        <taxon>Pseudomonadati</taxon>
        <taxon>Bacteroidota</taxon>
        <taxon>Bacteroidia</taxon>
        <taxon>Marinilabiliales</taxon>
        <taxon>Prolixibacteraceae</taxon>
        <taxon>Maribellus</taxon>
    </lineage>
</organism>
<feature type="domain" description="Histidine kinase" evidence="5">
    <location>
        <begin position="426"/>
        <end position="670"/>
    </location>
</feature>
<dbReference type="KEGG" id="mcos:GM418_24935"/>
<dbReference type="InterPro" id="IPR036097">
    <property type="entry name" value="HisK_dim/P_sf"/>
</dbReference>